<organism evidence="2 3">
    <name type="scientific">Treponema ruminis</name>
    <dbReference type="NCBI Taxonomy" id="744515"/>
    <lineage>
        <taxon>Bacteria</taxon>
        <taxon>Pseudomonadati</taxon>
        <taxon>Spirochaetota</taxon>
        <taxon>Spirochaetia</taxon>
        <taxon>Spirochaetales</taxon>
        <taxon>Treponemataceae</taxon>
        <taxon>Treponema</taxon>
    </lineage>
</organism>
<keyword evidence="3" id="KW-1185">Reference proteome</keyword>
<sequence>MKAKLKKNILFLISTFVLLFASCTDFNAGGDDSEKVDFGEGYGSIRISLDDNARTAYPLINNYDEWTWTLKGTTNSPSATDANWVTIKTWEAGTGAGILSKLNTESIGVRYGRWHMVLSAEKIVTVGDGNGGTEKKTVTKYSATGRDDDSGETDKTTIVIENAAASVDVKFHLVLTEIDTDVEGTGNLSVIVNYTSSAVKRIEGALFKAPGEDGTLVPVEGEAYSFKSFTGSKYELSDVPAGKYVAAFNFYDALTGGNKLNANPYEEYVYIVKDNTSESSVYVQSLDDVYTISYIPAPSVNATGSFTRHSEKITLPAAKKSDGTNELDSDSKLFCGWYDNSSFSGTPVTEIPAGSRGHKIFYGKYVNAGEAESLPDLVLNYQDTGITDEAKKNRPQIGNTIVLGTEIKSTCTYQWYSIDGETESDISGATTNSYKLTSDKIGKKIGLRVSKTYSVADVTEGSQVIYHTVAAGNENASAVLMSSGEEAVITQGTLDLAGINIQYGGKVIAGNKPNKSSLVLSGILKDIYGNTISNTLLKGDFEDYSALSASKKLNVTISVDGYTIASGTDTSVYITVQKSAPTGVGLKDSTGLETGKVAFNDATVAMAGLQYSTNSGTSWNLVTADSFAASSGSSIRLRYGESGTVGQEGYTMASEYIEITVLAKNVGGNTVPTTDRVVLKSGKKLNEIFATYLKRTKIFKFSTDTPTGDTYTISDESSTVEVKAWRSGTGLNAAITISAEGYTGPIVLNADCSEMFKDLTTLTDIDLSRFTTKDSNGTPVVTNMASMFAGCKNLDSINFGENFDTSAVTDMSKMFSKDERLEDLDLQGFNTESVEDMSEMFTGTAIAELDLSNFKTSALKNMKNMFAECPELSSVNFGADFDTSHVTDMSGVFQSVWYITELDLSKFDTSSVTSMASMFEGMESLELLDLSSFKTSSVTNMASMFNSCLNLTKIYVGQGWKTSAVTDSGTDMFRSCDRLTGGNGTVYTNTHTDVTYAVIDTPETPGYLTKLGDWVDPAP</sequence>
<dbReference type="InterPro" id="IPR032675">
    <property type="entry name" value="LRR_dom_sf"/>
</dbReference>
<dbReference type="NCBIfam" id="TIGR02167">
    <property type="entry name" value="Liste_lipo_26"/>
    <property type="match status" value="3"/>
</dbReference>
<accession>A0A7W8GBF4</accession>
<protein>
    <submittedName>
        <fullName evidence="2">Surface protein</fullName>
    </submittedName>
</protein>
<keyword evidence="1" id="KW-0732">Signal</keyword>
<evidence type="ECO:0000256" key="1">
    <source>
        <dbReference type="SAM" id="SignalP"/>
    </source>
</evidence>
<dbReference type="EMBL" id="JACHFQ010000010">
    <property type="protein sequence ID" value="MBB5227290.1"/>
    <property type="molecule type" value="Genomic_DNA"/>
</dbReference>
<dbReference type="InterPro" id="IPR011889">
    <property type="entry name" value="Liste_lipo_26"/>
</dbReference>
<reference evidence="2 3" key="1">
    <citation type="submission" date="2020-08" db="EMBL/GenBank/DDBJ databases">
        <title>Genomic Encyclopedia of Type Strains, Phase IV (KMG-IV): sequencing the most valuable type-strain genomes for metagenomic binning, comparative biology and taxonomic classification.</title>
        <authorList>
            <person name="Goeker M."/>
        </authorList>
    </citation>
    <scope>NUCLEOTIDE SEQUENCE [LARGE SCALE GENOMIC DNA]</scope>
    <source>
        <strain evidence="2 3">DSM 103462</strain>
    </source>
</reference>
<name>A0A7W8GBF4_9SPIR</name>
<gene>
    <name evidence="2" type="ORF">HNP76_002689</name>
</gene>
<proteinExistence type="predicted"/>
<dbReference type="SUPFAM" id="SSF52058">
    <property type="entry name" value="L domain-like"/>
    <property type="match status" value="1"/>
</dbReference>
<dbReference type="Gene3D" id="2.60.40.2700">
    <property type="match status" value="1"/>
</dbReference>
<evidence type="ECO:0000313" key="3">
    <source>
        <dbReference type="Proteomes" id="UP000518887"/>
    </source>
</evidence>
<dbReference type="PROSITE" id="PS51257">
    <property type="entry name" value="PROKAR_LIPOPROTEIN"/>
    <property type="match status" value="1"/>
</dbReference>
<dbReference type="Pfam" id="PF03382">
    <property type="entry name" value="DUF285"/>
    <property type="match status" value="2"/>
</dbReference>
<comment type="caution">
    <text evidence="2">The sequence shown here is derived from an EMBL/GenBank/DDBJ whole genome shotgun (WGS) entry which is preliminary data.</text>
</comment>
<dbReference type="Gene3D" id="3.80.10.10">
    <property type="entry name" value="Ribonuclease Inhibitor"/>
    <property type="match status" value="1"/>
</dbReference>
<feature type="signal peptide" evidence="1">
    <location>
        <begin position="1"/>
        <end position="27"/>
    </location>
</feature>
<dbReference type="InterPro" id="IPR005046">
    <property type="entry name" value="DUF285"/>
</dbReference>
<evidence type="ECO:0000313" key="2">
    <source>
        <dbReference type="EMBL" id="MBB5227290.1"/>
    </source>
</evidence>
<dbReference type="RefSeq" id="WP_184661385.1">
    <property type="nucleotide sequence ID" value="NZ_CP031518.1"/>
</dbReference>
<dbReference type="Proteomes" id="UP000518887">
    <property type="component" value="Unassembled WGS sequence"/>
</dbReference>
<dbReference type="AlphaFoldDB" id="A0A7W8GBF4"/>
<feature type="chain" id="PRO_5031517002" evidence="1">
    <location>
        <begin position="28"/>
        <end position="1019"/>
    </location>
</feature>